<feature type="region of interest" description="Disordered" evidence="1">
    <location>
        <begin position="1"/>
        <end position="28"/>
    </location>
</feature>
<proteinExistence type="predicted"/>
<protein>
    <submittedName>
        <fullName evidence="2">Uncharacterized protein</fullName>
    </submittedName>
</protein>
<name>M5EEA6_9HYPH</name>
<dbReference type="AlphaFoldDB" id="M5EEA6"/>
<gene>
    <name evidence="2" type="ORF">MESS2_100014</name>
</gene>
<reference evidence="2 3" key="1">
    <citation type="submission" date="2013-02" db="EMBL/GenBank/DDBJ databases">
        <authorList>
            <person name="Genoscope - CEA"/>
        </authorList>
    </citation>
    <scope>NUCLEOTIDE SEQUENCE [LARGE SCALE GENOMIC DNA]</scope>
    <source>
        <strain evidence="2 3">STM 2683</strain>
    </source>
</reference>
<evidence type="ECO:0000256" key="1">
    <source>
        <dbReference type="SAM" id="MobiDB-lite"/>
    </source>
</evidence>
<dbReference type="STRING" id="1297569.MESS2_100014"/>
<accession>M5EEA6</accession>
<dbReference type="EMBL" id="CAUM01000002">
    <property type="protein sequence ID" value="CCV02974.1"/>
    <property type="molecule type" value="Genomic_DNA"/>
</dbReference>
<evidence type="ECO:0000313" key="3">
    <source>
        <dbReference type="Proteomes" id="UP000012062"/>
    </source>
</evidence>
<comment type="caution">
    <text evidence="2">The sequence shown here is derived from an EMBL/GenBank/DDBJ whole genome shotgun (WGS) entry which is preliminary data.</text>
</comment>
<sequence>MWPLLAGHRTPLPGQTVTVRPLLKSPAT</sequence>
<keyword evidence="3" id="KW-1185">Reference proteome</keyword>
<evidence type="ECO:0000313" key="2">
    <source>
        <dbReference type="EMBL" id="CCV02974.1"/>
    </source>
</evidence>
<organism evidence="2 3">
    <name type="scientific">Mesorhizobium metallidurans STM 2683</name>
    <dbReference type="NCBI Taxonomy" id="1297569"/>
    <lineage>
        <taxon>Bacteria</taxon>
        <taxon>Pseudomonadati</taxon>
        <taxon>Pseudomonadota</taxon>
        <taxon>Alphaproteobacteria</taxon>
        <taxon>Hyphomicrobiales</taxon>
        <taxon>Phyllobacteriaceae</taxon>
        <taxon>Mesorhizobium</taxon>
    </lineage>
</organism>
<dbReference type="Proteomes" id="UP000012062">
    <property type="component" value="Unassembled WGS sequence"/>
</dbReference>